<evidence type="ECO:0000256" key="1">
    <source>
        <dbReference type="ARBA" id="ARBA00004496"/>
    </source>
</evidence>
<dbReference type="Pfam" id="PF00923">
    <property type="entry name" value="TAL_FSA"/>
    <property type="match status" value="1"/>
</dbReference>
<dbReference type="InterPro" id="IPR018225">
    <property type="entry name" value="Transaldolase_AS"/>
</dbReference>
<dbReference type="PANTHER" id="PTHR10683:SF36">
    <property type="entry name" value="TRANSALDOLASE"/>
    <property type="match status" value="1"/>
</dbReference>
<dbReference type="STRING" id="1147123.SAMN05443428_102175"/>
<dbReference type="EMBL" id="FUYH01000002">
    <property type="protein sequence ID" value="SKA78707.1"/>
    <property type="molecule type" value="Genomic_DNA"/>
</dbReference>
<dbReference type="InterPro" id="IPR033919">
    <property type="entry name" value="TSA/FSA_arc/bac"/>
</dbReference>
<gene>
    <name evidence="5" type="ORF">SAMN05443428_102175</name>
</gene>
<evidence type="ECO:0000256" key="4">
    <source>
        <dbReference type="ARBA" id="ARBA00023270"/>
    </source>
</evidence>
<name>A0A1T4WNJ8_9CLOT</name>
<keyword evidence="2" id="KW-0963">Cytoplasm</keyword>
<dbReference type="OrthoDB" id="9807051at2"/>
<dbReference type="GO" id="GO:0005737">
    <property type="term" value="C:cytoplasm"/>
    <property type="evidence" value="ECO:0007669"/>
    <property type="project" value="UniProtKB-SubCell"/>
</dbReference>
<dbReference type="SUPFAM" id="SSF51569">
    <property type="entry name" value="Aldolase"/>
    <property type="match status" value="1"/>
</dbReference>
<dbReference type="GO" id="GO:0005975">
    <property type="term" value="P:carbohydrate metabolic process"/>
    <property type="evidence" value="ECO:0007669"/>
    <property type="project" value="InterPro"/>
</dbReference>
<comment type="subcellular location">
    <subcellularLocation>
        <location evidence="1">Cytoplasm</location>
    </subcellularLocation>
</comment>
<dbReference type="InterPro" id="IPR001585">
    <property type="entry name" value="TAL/FSA"/>
</dbReference>
<dbReference type="RefSeq" id="WP_078695466.1">
    <property type="nucleotide sequence ID" value="NZ_FUYH01000002.1"/>
</dbReference>
<accession>A0A1T4WNJ8</accession>
<dbReference type="GO" id="GO:0016832">
    <property type="term" value="F:aldehyde-lyase activity"/>
    <property type="evidence" value="ECO:0007669"/>
    <property type="project" value="InterPro"/>
</dbReference>
<dbReference type="Proteomes" id="UP000190105">
    <property type="component" value="Unassembled WGS sequence"/>
</dbReference>
<organism evidence="5 6">
    <name type="scientific">Caloramator quimbayensis</name>
    <dbReference type="NCBI Taxonomy" id="1147123"/>
    <lineage>
        <taxon>Bacteria</taxon>
        <taxon>Bacillati</taxon>
        <taxon>Bacillota</taxon>
        <taxon>Clostridia</taxon>
        <taxon>Eubacteriales</taxon>
        <taxon>Clostridiaceae</taxon>
        <taxon>Caloramator</taxon>
    </lineage>
</organism>
<dbReference type="PROSITE" id="PS01054">
    <property type="entry name" value="TRANSALDOLASE_1"/>
    <property type="match status" value="1"/>
</dbReference>
<dbReference type="AlphaFoldDB" id="A0A1T4WNJ8"/>
<reference evidence="6" key="1">
    <citation type="submission" date="2017-02" db="EMBL/GenBank/DDBJ databases">
        <authorList>
            <person name="Varghese N."/>
            <person name="Submissions S."/>
        </authorList>
    </citation>
    <scope>NUCLEOTIDE SEQUENCE [LARGE SCALE GENOMIC DNA]</scope>
    <source>
        <strain evidence="6">USBA 833</strain>
    </source>
</reference>
<keyword evidence="6" id="KW-1185">Reference proteome</keyword>
<proteinExistence type="predicted"/>
<evidence type="ECO:0000313" key="5">
    <source>
        <dbReference type="EMBL" id="SKA78707.1"/>
    </source>
</evidence>
<evidence type="ECO:0000256" key="3">
    <source>
        <dbReference type="ARBA" id="ARBA00022679"/>
    </source>
</evidence>
<keyword evidence="3" id="KW-0808">Transferase</keyword>
<keyword evidence="4" id="KW-0704">Schiff base</keyword>
<dbReference type="GO" id="GO:0016740">
    <property type="term" value="F:transferase activity"/>
    <property type="evidence" value="ECO:0007669"/>
    <property type="project" value="UniProtKB-KW"/>
</dbReference>
<dbReference type="FunFam" id="3.20.20.70:FF:000018">
    <property type="entry name" value="Probable transaldolase"/>
    <property type="match status" value="1"/>
</dbReference>
<evidence type="ECO:0000313" key="6">
    <source>
        <dbReference type="Proteomes" id="UP000190105"/>
    </source>
</evidence>
<protein>
    <submittedName>
        <fullName evidence="5">Fructose-6-phosphate aldolase 2</fullName>
    </submittedName>
</protein>
<dbReference type="PANTHER" id="PTHR10683">
    <property type="entry name" value="TRANSALDOLASE"/>
    <property type="match status" value="1"/>
</dbReference>
<dbReference type="InterPro" id="IPR013785">
    <property type="entry name" value="Aldolase_TIM"/>
</dbReference>
<dbReference type="CDD" id="cd00956">
    <property type="entry name" value="Transaldolase_FSA"/>
    <property type="match status" value="1"/>
</dbReference>
<sequence length="226" mass="25202">MLYLMDTANIEEIKKGFEFYPLSGVTTNPTLITKEKKGFKEILKDIRNIIGENSMLHVQAVGRTAEQIEKEALYLQEVVGENFYIKIPVTPDGIKAIKKLTQKGVKITATAIFNAQQALMAAEAGAEFTAPYINRLDNICGDGVKVVEEIISLYKLNGLNTKVLAASFKNAEQVHKVALCGVHSVTLNYEILEKLLYHPLTDISVDKFIEDWEKFYGSGKLTTDVK</sequence>
<evidence type="ECO:0000256" key="2">
    <source>
        <dbReference type="ARBA" id="ARBA00022490"/>
    </source>
</evidence>
<dbReference type="Gene3D" id="3.20.20.70">
    <property type="entry name" value="Aldolase class I"/>
    <property type="match status" value="1"/>
</dbReference>